<keyword evidence="3" id="KW-0233">DNA recombination</keyword>
<feature type="domain" description="Tyr recombinase" evidence="4">
    <location>
        <begin position="220"/>
        <end position="391"/>
    </location>
</feature>
<dbReference type="PROSITE" id="PS51898">
    <property type="entry name" value="TYR_RECOMBINASE"/>
    <property type="match status" value="1"/>
</dbReference>
<protein>
    <submittedName>
        <fullName evidence="6">Site-specific integrase</fullName>
    </submittedName>
    <submittedName>
        <fullName evidence="5">Site-specific recombinase XerD</fullName>
    </submittedName>
</protein>
<evidence type="ECO:0000313" key="6">
    <source>
        <dbReference type="EMBL" id="WQG92698.1"/>
    </source>
</evidence>
<dbReference type="InterPro" id="IPR013762">
    <property type="entry name" value="Integrase-like_cat_sf"/>
</dbReference>
<sequence length="394" mass="45420">MNVLNTKYNFWLAKSKINSFGKVPIYMRITVGTERTEISTGIYINIKNWDDKRQSIKGKDIDVDINNAKLDTLVKSFKLSVKELIDNEVDYTSESLKNKILGKDVVYKSLIPIFESHLKKMEELEGKDYASSTVKRYKTTLTHVQEFIKYKFKQNDVLLSHLNLSFVNELEHYFKTVKNCNHNSSVKYIKNLRSVINQAVANGFIEKDPFANYKAKIKPVEMEFLNEAEIAKIEEKQFDIARMENIKKIFLFQIYTGLAYVDIENLRKSNIVEVQGKKWINTSRTKTNIPVRLPLIKKALELIDLTISGDKIFNVPSNQKFNSYLKELGTICGINKNLCTHMARRTFATTITLLNGVSIDAVSKMLGHTKISTTQIYAKVVDEKLLKEMEKIDE</sequence>
<dbReference type="AlphaFoldDB" id="A0A1K1PR71"/>
<dbReference type="InterPro" id="IPR010998">
    <property type="entry name" value="Integrase_recombinase_N"/>
</dbReference>
<dbReference type="CDD" id="cd01185">
    <property type="entry name" value="INTN1_C_like"/>
    <property type="match status" value="1"/>
</dbReference>
<dbReference type="RefSeq" id="WP_072359703.1">
    <property type="nucleotide sequence ID" value="NZ_CP139972.1"/>
</dbReference>
<evidence type="ECO:0000256" key="2">
    <source>
        <dbReference type="ARBA" id="ARBA00023125"/>
    </source>
</evidence>
<reference evidence="6 8" key="2">
    <citation type="submission" date="2023-11" db="EMBL/GenBank/DDBJ databases">
        <title>MicrobeMod: A computational toolkit for identifying prokaryotic methylation and restriction-modification with nanopore sequencing.</title>
        <authorList>
            <person name="Crits-Christoph A."/>
            <person name="Kang S.C."/>
            <person name="Lee H."/>
            <person name="Ostrov N."/>
        </authorList>
    </citation>
    <scope>NUCLEOTIDE SEQUENCE [LARGE SCALE GENOMIC DNA]</scope>
    <source>
        <strain evidence="6 8">ATCC 23090</strain>
    </source>
</reference>
<dbReference type="InterPro" id="IPR050090">
    <property type="entry name" value="Tyrosine_recombinase_XerCD"/>
</dbReference>
<accession>A0A1K1PR71</accession>
<dbReference type="PANTHER" id="PTHR30349:SF64">
    <property type="entry name" value="PROPHAGE INTEGRASE INTD-RELATED"/>
    <property type="match status" value="1"/>
</dbReference>
<keyword evidence="2" id="KW-0238">DNA-binding</keyword>
<evidence type="ECO:0000259" key="4">
    <source>
        <dbReference type="PROSITE" id="PS51898"/>
    </source>
</evidence>
<dbReference type="InterPro" id="IPR035386">
    <property type="entry name" value="Arm-DNA-bind_5"/>
</dbReference>
<evidence type="ECO:0000256" key="1">
    <source>
        <dbReference type="ARBA" id="ARBA00008857"/>
    </source>
</evidence>
<dbReference type="EMBL" id="FPIZ01000006">
    <property type="protein sequence ID" value="SFW50033.1"/>
    <property type="molecule type" value="Genomic_DNA"/>
</dbReference>
<comment type="similarity">
    <text evidence="1">Belongs to the 'phage' integrase family.</text>
</comment>
<organism evidence="5 7">
    <name type="scientific">Chitinophaga sancti</name>
    <dbReference type="NCBI Taxonomy" id="1004"/>
    <lineage>
        <taxon>Bacteria</taxon>
        <taxon>Pseudomonadati</taxon>
        <taxon>Bacteroidota</taxon>
        <taxon>Chitinophagia</taxon>
        <taxon>Chitinophagales</taxon>
        <taxon>Chitinophagaceae</taxon>
        <taxon>Chitinophaga</taxon>
    </lineage>
</organism>
<dbReference type="OrthoDB" id="892893at2"/>
<dbReference type="InterPro" id="IPR011010">
    <property type="entry name" value="DNA_brk_join_enz"/>
</dbReference>
<dbReference type="GO" id="GO:0003677">
    <property type="term" value="F:DNA binding"/>
    <property type="evidence" value="ECO:0007669"/>
    <property type="project" value="UniProtKB-KW"/>
</dbReference>
<dbReference type="STRING" id="1004.SAMN05661012_02121"/>
<dbReference type="Proteomes" id="UP001326715">
    <property type="component" value="Chromosome"/>
</dbReference>
<dbReference type="GO" id="GO:0006310">
    <property type="term" value="P:DNA recombination"/>
    <property type="evidence" value="ECO:0007669"/>
    <property type="project" value="UniProtKB-KW"/>
</dbReference>
<proteinExistence type="inferred from homology"/>
<gene>
    <name evidence="5" type="ORF">SAMN05661012_02121</name>
    <name evidence="6" type="ORF">SR876_14360</name>
</gene>
<dbReference type="SUPFAM" id="SSF56349">
    <property type="entry name" value="DNA breaking-rejoining enzymes"/>
    <property type="match status" value="1"/>
</dbReference>
<dbReference type="Pfam" id="PF13102">
    <property type="entry name" value="Phage_int_SAM_5"/>
    <property type="match status" value="1"/>
</dbReference>
<keyword evidence="8" id="KW-1185">Reference proteome</keyword>
<dbReference type="Pfam" id="PF17293">
    <property type="entry name" value="Arm-DNA-bind_5"/>
    <property type="match status" value="1"/>
</dbReference>
<dbReference type="PANTHER" id="PTHR30349">
    <property type="entry name" value="PHAGE INTEGRASE-RELATED"/>
    <property type="match status" value="1"/>
</dbReference>
<dbReference type="Proteomes" id="UP000183788">
    <property type="component" value="Unassembled WGS sequence"/>
</dbReference>
<dbReference type="EMBL" id="CP140154">
    <property type="protein sequence ID" value="WQG92698.1"/>
    <property type="molecule type" value="Genomic_DNA"/>
</dbReference>
<dbReference type="Gene3D" id="1.10.443.10">
    <property type="entry name" value="Intergrase catalytic core"/>
    <property type="match status" value="1"/>
</dbReference>
<evidence type="ECO:0000256" key="3">
    <source>
        <dbReference type="ARBA" id="ARBA00023172"/>
    </source>
</evidence>
<evidence type="ECO:0000313" key="8">
    <source>
        <dbReference type="Proteomes" id="UP001326715"/>
    </source>
</evidence>
<dbReference type="GO" id="GO:0015074">
    <property type="term" value="P:DNA integration"/>
    <property type="evidence" value="ECO:0007669"/>
    <property type="project" value="InterPro"/>
</dbReference>
<evidence type="ECO:0000313" key="5">
    <source>
        <dbReference type="EMBL" id="SFW50033.1"/>
    </source>
</evidence>
<reference evidence="5 7" key="1">
    <citation type="submission" date="2016-11" db="EMBL/GenBank/DDBJ databases">
        <authorList>
            <person name="Jaros S."/>
            <person name="Januszkiewicz K."/>
            <person name="Wedrychowicz H."/>
        </authorList>
    </citation>
    <scope>NUCLEOTIDE SEQUENCE [LARGE SCALE GENOMIC DNA]</scope>
    <source>
        <strain evidence="5 7">DSM 784</strain>
    </source>
</reference>
<dbReference type="InterPro" id="IPR002104">
    <property type="entry name" value="Integrase_catalytic"/>
</dbReference>
<dbReference type="Pfam" id="PF00589">
    <property type="entry name" value="Phage_integrase"/>
    <property type="match status" value="1"/>
</dbReference>
<dbReference type="InterPro" id="IPR025269">
    <property type="entry name" value="SAM-like_dom"/>
</dbReference>
<name>A0A1K1PR71_9BACT</name>
<dbReference type="Gene3D" id="1.10.150.130">
    <property type="match status" value="1"/>
</dbReference>
<evidence type="ECO:0000313" key="7">
    <source>
        <dbReference type="Proteomes" id="UP000183788"/>
    </source>
</evidence>